<dbReference type="SUPFAM" id="SSF81452">
    <property type="entry name" value="Cytochrome c oxidase subunit III-like"/>
    <property type="match status" value="1"/>
</dbReference>
<dbReference type="GO" id="GO:0016020">
    <property type="term" value="C:membrane"/>
    <property type="evidence" value="ECO:0007669"/>
    <property type="project" value="UniProtKB-SubCell"/>
</dbReference>
<dbReference type="Gene3D" id="1.20.120.80">
    <property type="entry name" value="Cytochrome c oxidase, subunit III, four-helix bundle"/>
    <property type="match status" value="1"/>
</dbReference>
<dbReference type="PROSITE" id="PS50253">
    <property type="entry name" value="COX3"/>
    <property type="match status" value="1"/>
</dbReference>
<feature type="domain" description="Heme-copper oxidase subunit III family profile" evidence="10">
    <location>
        <begin position="1"/>
        <end position="255"/>
    </location>
</feature>
<feature type="transmembrane region" description="Helical" evidence="9">
    <location>
        <begin position="190"/>
        <end position="214"/>
    </location>
</feature>
<dbReference type="AlphaFoldDB" id="A0A0U1XDI8"/>
<dbReference type="InterPro" id="IPR035973">
    <property type="entry name" value="Cyt_c_oxidase_su3-like_sf"/>
</dbReference>
<evidence type="ECO:0000313" key="11">
    <source>
        <dbReference type="EMBL" id="AIN37106.1"/>
    </source>
</evidence>
<dbReference type="Gene3D" id="1.10.287.70">
    <property type="match status" value="1"/>
</dbReference>
<comment type="function">
    <text evidence="8">Component of the cytochrome c oxidase, the last enzyme in the mitochondrial electron transport chain which drives oxidative phosphorylation. The respiratory chain contains 3 multisubunit complexes succinate dehydrogenase (complex II, CII), ubiquinol-cytochrome c oxidoreductase (cytochrome b-c1 complex, complex III, CIII) and cytochrome c oxidase (complex IV, CIV), that cooperate to transfer electrons derived from NADH and succinate to molecular oxygen, creating an electrochemical gradient over the inner membrane that drives transmembrane transport and the ATP synthase. Cytochrome c oxidase is the component of the respiratory chain that catalyzes the reduction of oxygen to water. Electrons originating from reduced cytochrome c in the intermembrane space (IMS) are transferred via the dinuclear copper A center (CU(A)) of subunit 2 and heme A of subunit 1 to the active site in subunit 1, a binuclear center (BNC) formed by heme A3 and copper B (CU(B)). The BNC reduces molecular oxygen to 2 water molecules using 4 electrons from cytochrome c in the IMS and 4 protons from the mitochondrial matrix.</text>
</comment>
<feature type="transmembrane region" description="Helical" evidence="9">
    <location>
        <begin position="36"/>
        <end position="54"/>
    </location>
</feature>
<feature type="transmembrane region" description="Helical" evidence="9">
    <location>
        <begin position="118"/>
        <end position="140"/>
    </location>
</feature>
<evidence type="ECO:0000256" key="7">
    <source>
        <dbReference type="ARBA" id="ARBA00023136"/>
    </source>
</evidence>
<evidence type="ECO:0000256" key="1">
    <source>
        <dbReference type="ARBA" id="ARBA00004141"/>
    </source>
</evidence>
<reference evidence="11" key="1">
    <citation type="journal article" date="2014" name="Mitochondrial DNA">
        <title>Complete mitochondrial genome of Philometra carassii (Nematoda: Philometridae).</title>
        <authorList>
            <person name="Su Y.B."/>
            <person name="Kong S.C."/>
            <person name="Wang L.X."/>
            <person name="Chen L."/>
            <person name="Fang R."/>
        </authorList>
    </citation>
    <scope>NUCLEOTIDE SEQUENCE</scope>
</reference>
<dbReference type="GO" id="GO:0006123">
    <property type="term" value="P:mitochondrial electron transport, cytochrome c to oxygen"/>
    <property type="evidence" value="ECO:0007669"/>
    <property type="project" value="TreeGrafter"/>
</dbReference>
<evidence type="ECO:0000259" key="10">
    <source>
        <dbReference type="PROSITE" id="PS50253"/>
    </source>
</evidence>
<dbReference type="CDD" id="cd01665">
    <property type="entry name" value="Cyt_c_Oxidase_III"/>
    <property type="match status" value="1"/>
</dbReference>
<dbReference type="InterPro" id="IPR013833">
    <property type="entry name" value="Cyt_c_oxidase_su3_a-hlx"/>
</dbReference>
<dbReference type="GO" id="GO:0005739">
    <property type="term" value="C:mitochondrion"/>
    <property type="evidence" value="ECO:0007669"/>
    <property type="project" value="TreeGrafter"/>
</dbReference>
<dbReference type="EMBL" id="KM111526">
    <property type="protein sequence ID" value="AIN37106.1"/>
    <property type="molecule type" value="Genomic_DNA"/>
</dbReference>
<keyword evidence="6 9" id="KW-1133">Transmembrane helix</keyword>
<gene>
    <name evidence="11" type="primary">cox3</name>
</gene>
<dbReference type="InterPro" id="IPR000298">
    <property type="entry name" value="Cyt_c_oxidase-like_su3"/>
</dbReference>
<evidence type="ECO:0000256" key="4">
    <source>
        <dbReference type="ARBA" id="ARBA00022692"/>
    </source>
</evidence>
<feature type="transmembrane region" description="Helical" evidence="9">
    <location>
        <begin position="75"/>
        <end position="98"/>
    </location>
</feature>
<dbReference type="GeneID" id="20465868"/>
<keyword evidence="7 9" id="KW-0472">Membrane</keyword>
<keyword evidence="4 8" id="KW-0812">Transmembrane</keyword>
<dbReference type="PANTHER" id="PTHR11403:SF7">
    <property type="entry name" value="CYTOCHROME C OXIDASE SUBUNIT 3"/>
    <property type="match status" value="1"/>
</dbReference>
<name>A0A0U1XDI8_9BILA</name>
<dbReference type="InterPro" id="IPR024791">
    <property type="entry name" value="Cyt_c/ubiquinol_Oxase_su3"/>
</dbReference>
<keyword evidence="5" id="KW-1278">Translocase</keyword>
<comment type="similarity">
    <text evidence="2 8">Belongs to the cytochrome c oxidase subunit 3 family.</text>
</comment>
<dbReference type="Pfam" id="PF00510">
    <property type="entry name" value="COX3"/>
    <property type="match status" value="1"/>
</dbReference>
<comment type="subcellular location">
    <subcellularLocation>
        <location evidence="1">Membrane</location>
        <topology evidence="1">Multi-pass membrane protein</topology>
    </subcellularLocation>
</comment>
<evidence type="ECO:0000256" key="8">
    <source>
        <dbReference type="RuleBase" id="RU003375"/>
    </source>
</evidence>
<evidence type="ECO:0000256" key="3">
    <source>
        <dbReference type="ARBA" id="ARBA00015944"/>
    </source>
</evidence>
<dbReference type="GO" id="GO:0004129">
    <property type="term" value="F:cytochrome-c oxidase activity"/>
    <property type="evidence" value="ECO:0007669"/>
    <property type="project" value="InterPro"/>
</dbReference>
<organism evidence="11">
    <name type="scientific">Philometroides sanguineus</name>
    <dbReference type="NCBI Taxonomy" id="378106"/>
    <lineage>
        <taxon>Eukaryota</taxon>
        <taxon>Metazoa</taxon>
        <taxon>Ecdysozoa</taxon>
        <taxon>Nematoda</taxon>
        <taxon>Chromadorea</taxon>
        <taxon>Rhabditida</taxon>
        <taxon>Spirurina</taxon>
        <taxon>Dracunculoidea</taxon>
        <taxon>Philometridae</taxon>
        <taxon>Philometroides</taxon>
    </lineage>
</organism>
<evidence type="ECO:0000256" key="6">
    <source>
        <dbReference type="ARBA" id="ARBA00022989"/>
    </source>
</evidence>
<feature type="transmembrane region" description="Helical" evidence="9">
    <location>
        <begin position="152"/>
        <end position="170"/>
    </location>
</feature>
<evidence type="ECO:0000256" key="9">
    <source>
        <dbReference type="SAM" id="Phobius"/>
    </source>
</evidence>
<feature type="transmembrane region" description="Helical" evidence="9">
    <location>
        <begin position="12"/>
        <end position="30"/>
    </location>
</feature>
<feature type="transmembrane region" description="Helical" evidence="9">
    <location>
        <begin position="234"/>
        <end position="253"/>
    </location>
</feature>
<protein>
    <recommendedName>
        <fullName evidence="3 8">Cytochrome c oxidase subunit 3</fullName>
    </recommendedName>
</protein>
<keyword evidence="8 11" id="KW-0496">Mitochondrion</keyword>
<evidence type="ECO:0000256" key="2">
    <source>
        <dbReference type="ARBA" id="ARBA00010581"/>
    </source>
</evidence>
<proteinExistence type="inferred from homology"/>
<dbReference type="RefSeq" id="YP_009059438.1">
    <property type="nucleotide sequence ID" value="NC_024931.1"/>
</dbReference>
<accession>A0A0U1XDI8</accession>
<dbReference type="InterPro" id="IPR033945">
    <property type="entry name" value="Cyt_c_oxase_su3_dom"/>
</dbReference>
<dbReference type="CTD" id="4514"/>
<geneLocation type="mitochondrion" evidence="11"/>
<sequence length="255" mass="29358">MFHNYHLLGFSYYPLGSFFIVSSLGSSLVIWMKYGLLLGVFLSVISLIVLVMIWNKDIFMEGLTGSHNFYVMKGFKYGLVLFVFSELMFFFGIFWVFFDSSLVISCEMGSIWTPYGLVSVNPFGVPLLNTMILLSSAVMVTSCHNSILSSENGVLSLYMTCFLGILFLGVQFKEYCDSSFGMSDGIYGSVFYMSTGFHGLHVMLGTLFLLLNLYRLYFLHFNCDHHLSLKFSIIYWHFVDVVWLFLYVFIYCWSF</sequence>
<evidence type="ECO:0000256" key="5">
    <source>
        <dbReference type="ARBA" id="ARBA00022967"/>
    </source>
</evidence>
<dbReference type="PANTHER" id="PTHR11403">
    <property type="entry name" value="CYTOCHROME C OXIDASE SUBUNIT III"/>
    <property type="match status" value="1"/>
</dbReference>